<dbReference type="RefSeq" id="WP_235843064.1">
    <property type="nucleotide sequence ID" value="NZ_JARTFQ010000004.1"/>
</dbReference>
<dbReference type="Proteomes" id="UP001342826">
    <property type="component" value="Unassembled WGS sequence"/>
</dbReference>
<accession>A0ABU6P1Q5</accession>
<dbReference type="Pfam" id="PF02597">
    <property type="entry name" value="ThiS"/>
    <property type="match status" value="1"/>
</dbReference>
<evidence type="ECO:0000313" key="1">
    <source>
        <dbReference type="EMBL" id="MED4403216.1"/>
    </source>
</evidence>
<dbReference type="EMBL" id="JARTFS010000013">
    <property type="protein sequence ID" value="MED4403216.1"/>
    <property type="molecule type" value="Genomic_DNA"/>
</dbReference>
<dbReference type="Gene3D" id="3.10.20.30">
    <property type="match status" value="1"/>
</dbReference>
<name>A0ABU6P1Q5_9BACI</name>
<dbReference type="InterPro" id="IPR012675">
    <property type="entry name" value="Beta-grasp_dom_sf"/>
</dbReference>
<dbReference type="CDD" id="cd00565">
    <property type="entry name" value="Ubl_ThiS"/>
    <property type="match status" value="1"/>
</dbReference>
<dbReference type="PANTHER" id="PTHR34472">
    <property type="entry name" value="SULFUR CARRIER PROTEIN THIS"/>
    <property type="match status" value="1"/>
</dbReference>
<dbReference type="InterPro" id="IPR016155">
    <property type="entry name" value="Mopterin_synth/thiamin_S_b"/>
</dbReference>
<dbReference type="InterPro" id="IPR003749">
    <property type="entry name" value="ThiS/MoaD-like"/>
</dbReference>
<comment type="caution">
    <text evidence="1">The sequence shown here is derived from an EMBL/GenBank/DDBJ whole genome shotgun (WGS) entry which is preliminary data.</text>
</comment>
<dbReference type="NCBIfam" id="TIGR01683">
    <property type="entry name" value="thiS"/>
    <property type="match status" value="1"/>
</dbReference>
<sequence length="74" mass="8415">MKDEVGLMVIKLNGENVELTSSIRVITDLLSHYELENRLVIVEQNKEIISKEDYDTREVNQGDEIELVHFVGGG</sequence>
<evidence type="ECO:0000313" key="2">
    <source>
        <dbReference type="Proteomes" id="UP001342826"/>
    </source>
</evidence>
<gene>
    <name evidence="1" type="primary">thiS</name>
    <name evidence="1" type="ORF">P9271_18055</name>
</gene>
<organism evidence="1 2">
    <name type="scientific">Metabacillus fastidiosus</name>
    <dbReference type="NCBI Taxonomy" id="1458"/>
    <lineage>
        <taxon>Bacteria</taxon>
        <taxon>Bacillati</taxon>
        <taxon>Bacillota</taxon>
        <taxon>Bacilli</taxon>
        <taxon>Bacillales</taxon>
        <taxon>Bacillaceae</taxon>
        <taxon>Metabacillus</taxon>
    </lineage>
</organism>
<dbReference type="PANTHER" id="PTHR34472:SF1">
    <property type="entry name" value="SULFUR CARRIER PROTEIN THIS"/>
    <property type="match status" value="1"/>
</dbReference>
<keyword evidence="2" id="KW-1185">Reference proteome</keyword>
<protein>
    <submittedName>
        <fullName evidence="1">Sulfur carrier protein ThiS</fullName>
    </submittedName>
</protein>
<reference evidence="1 2" key="1">
    <citation type="submission" date="2023-03" db="EMBL/GenBank/DDBJ databases">
        <title>Bacillus Genome Sequencing.</title>
        <authorList>
            <person name="Dunlap C."/>
        </authorList>
    </citation>
    <scope>NUCLEOTIDE SEQUENCE [LARGE SCALE GENOMIC DNA]</scope>
    <source>
        <strain evidence="1 2">NRS-1717</strain>
    </source>
</reference>
<dbReference type="InterPro" id="IPR010035">
    <property type="entry name" value="Thi_S"/>
</dbReference>
<dbReference type="SUPFAM" id="SSF54285">
    <property type="entry name" value="MoaD/ThiS"/>
    <property type="match status" value="1"/>
</dbReference>
<proteinExistence type="predicted"/>
<dbReference type="GeneID" id="301142715"/>